<keyword evidence="1" id="KW-0238">DNA-binding</keyword>
<dbReference type="EMBL" id="FNBM01000009">
    <property type="protein sequence ID" value="SDG31939.1"/>
    <property type="molecule type" value="Genomic_DNA"/>
</dbReference>
<evidence type="ECO:0008006" key="4">
    <source>
        <dbReference type="Google" id="ProtNLM"/>
    </source>
</evidence>
<evidence type="ECO:0000313" key="3">
    <source>
        <dbReference type="Proteomes" id="UP000243378"/>
    </source>
</evidence>
<dbReference type="GO" id="GO:0003677">
    <property type="term" value="F:DNA binding"/>
    <property type="evidence" value="ECO:0007669"/>
    <property type="project" value="UniProtKB-KW"/>
</dbReference>
<dbReference type="InterPro" id="IPR010998">
    <property type="entry name" value="Integrase_recombinase_N"/>
</dbReference>
<dbReference type="Gene3D" id="1.10.150.130">
    <property type="match status" value="1"/>
</dbReference>
<proteinExistence type="predicted"/>
<name>A0A1G7TBD1_9GAMM</name>
<protein>
    <recommendedName>
        <fullName evidence="4">Integrase</fullName>
    </recommendedName>
</protein>
<sequence length="45" mass="5278">MDDGKPKLMVQVREQIRVRNYSIRTESVYAEWVKHSRCVSGEQPA</sequence>
<dbReference type="AlphaFoldDB" id="A0A1G7TBD1"/>
<accession>A0A1G7TBD1</accession>
<organism evidence="2 3">
    <name type="scientific">Phytopseudomonas seleniipraecipitans</name>
    <dbReference type="NCBI Taxonomy" id="640205"/>
    <lineage>
        <taxon>Bacteria</taxon>
        <taxon>Pseudomonadati</taxon>
        <taxon>Pseudomonadota</taxon>
        <taxon>Gammaproteobacteria</taxon>
        <taxon>Pseudomonadales</taxon>
        <taxon>Pseudomonadaceae</taxon>
        <taxon>Phytopseudomonas</taxon>
    </lineage>
</organism>
<gene>
    <name evidence="2" type="ORF">SAMN05216381_3714</name>
</gene>
<reference evidence="2 3" key="1">
    <citation type="submission" date="2016-10" db="EMBL/GenBank/DDBJ databases">
        <authorList>
            <person name="de Groot N.N."/>
        </authorList>
    </citation>
    <scope>NUCLEOTIDE SEQUENCE [LARGE SCALE GENOMIC DNA]</scope>
    <source>
        <strain evidence="2 3">LMG 25475</strain>
    </source>
</reference>
<dbReference type="Proteomes" id="UP000243378">
    <property type="component" value="Unassembled WGS sequence"/>
</dbReference>
<evidence type="ECO:0000313" key="2">
    <source>
        <dbReference type="EMBL" id="SDG31939.1"/>
    </source>
</evidence>
<dbReference type="STRING" id="640205.SAMN05216381_3714"/>
<evidence type="ECO:0000256" key="1">
    <source>
        <dbReference type="ARBA" id="ARBA00023125"/>
    </source>
</evidence>